<sequence length="59" mass="6921">MPGRALSPIWVLMPRRRKHVRKPSLSESRKFMDVKEKIKVVKEDVMKAMKEVALIVYSP</sequence>
<dbReference type="AlphaFoldDB" id="A0A0P1BDZ8"/>
<proteinExistence type="predicted"/>
<dbReference type="EMBL" id="CCYA01000238">
    <property type="protein sequence ID" value="CEH14041.1"/>
    <property type="molecule type" value="Genomic_DNA"/>
</dbReference>
<protein>
    <submittedName>
        <fullName evidence="1">Uncharacterized protein</fullName>
    </submittedName>
</protein>
<dbReference type="Proteomes" id="UP000054845">
    <property type="component" value="Unassembled WGS sequence"/>
</dbReference>
<evidence type="ECO:0000313" key="2">
    <source>
        <dbReference type="Proteomes" id="UP000054845"/>
    </source>
</evidence>
<keyword evidence="2" id="KW-1185">Reference proteome</keyword>
<accession>A0A0P1BDZ8</accession>
<reference evidence="2" key="1">
    <citation type="submission" date="2014-09" db="EMBL/GenBank/DDBJ databases">
        <authorList>
            <person name="Sharma Rahul"/>
            <person name="Thines Marco"/>
        </authorList>
    </citation>
    <scope>NUCLEOTIDE SEQUENCE [LARGE SCALE GENOMIC DNA]</scope>
</reference>
<organism evidence="1 2">
    <name type="scientific">Ceraceosorus bombacis</name>
    <dbReference type="NCBI Taxonomy" id="401625"/>
    <lineage>
        <taxon>Eukaryota</taxon>
        <taxon>Fungi</taxon>
        <taxon>Dikarya</taxon>
        <taxon>Basidiomycota</taxon>
        <taxon>Ustilaginomycotina</taxon>
        <taxon>Exobasidiomycetes</taxon>
        <taxon>Ceraceosorales</taxon>
        <taxon>Ceraceosoraceae</taxon>
        <taxon>Ceraceosorus</taxon>
    </lineage>
</organism>
<name>A0A0P1BDZ8_9BASI</name>
<evidence type="ECO:0000313" key="1">
    <source>
        <dbReference type="EMBL" id="CEH14041.1"/>
    </source>
</evidence>